<evidence type="ECO:0000256" key="6">
    <source>
        <dbReference type="ARBA" id="ARBA00022694"/>
    </source>
</evidence>
<dbReference type="PIRSF" id="PIRSF006621">
    <property type="entry name" value="Dus"/>
    <property type="match status" value="1"/>
</dbReference>
<evidence type="ECO:0000256" key="8">
    <source>
        <dbReference type="ARBA" id="ARBA00022884"/>
    </source>
</evidence>
<dbReference type="GO" id="GO:0050660">
    <property type="term" value="F:flavin adenine dinucleotide binding"/>
    <property type="evidence" value="ECO:0007669"/>
    <property type="project" value="InterPro"/>
</dbReference>
<dbReference type="PROSITE" id="PS01136">
    <property type="entry name" value="UPF0034"/>
    <property type="match status" value="1"/>
</dbReference>
<evidence type="ECO:0000256" key="5">
    <source>
        <dbReference type="ARBA" id="ARBA00022643"/>
    </source>
</evidence>
<evidence type="ECO:0000256" key="10">
    <source>
        <dbReference type="ARBA" id="ARBA00048205"/>
    </source>
</evidence>
<dbReference type="GO" id="GO:0000049">
    <property type="term" value="F:tRNA binding"/>
    <property type="evidence" value="ECO:0007669"/>
    <property type="project" value="UniProtKB-KW"/>
</dbReference>
<comment type="catalytic activity">
    <reaction evidence="10">
        <text>a 5,6-dihydrouridine in tRNA + NADP(+) = a uridine in tRNA + NADPH + H(+)</text>
        <dbReference type="Rhea" id="RHEA:23624"/>
        <dbReference type="Rhea" id="RHEA-COMP:13339"/>
        <dbReference type="Rhea" id="RHEA-COMP:13887"/>
        <dbReference type="ChEBI" id="CHEBI:15378"/>
        <dbReference type="ChEBI" id="CHEBI:57783"/>
        <dbReference type="ChEBI" id="CHEBI:58349"/>
        <dbReference type="ChEBI" id="CHEBI:65315"/>
        <dbReference type="ChEBI" id="CHEBI:74443"/>
    </reaction>
</comment>
<keyword evidence="14" id="KW-0547">Nucleotide-binding</keyword>
<evidence type="ECO:0000256" key="4">
    <source>
        <dbReference type="ARBA" id="ARBA00022630"/>
    </source>
</evidence>
<evidence type="ECO:0000256" key="2">
    <source>
        <dbReference type="ARBA" id="ARBA00002790"/>
    </source>
</evidence>
<feature type="domain" description="DUS-like FMN-binding" evidence="15">
    <location>
        <begin position="31"/>
        <end position="332"/>
    </location>
</feature>
<evidence type="ECO:0000256" key="1">
    <source>
        <dbReference type="ARBA" id="ARBA00001917"/>
    </source>
</evidence>
<feature type="binding site" evidence="14">
    <location>
        <position position="157"/>
    </location>
    <ligand>
        <name>FMN</name>
        <dbReference type="ChEBI" id="CHEBI:58210"/>
    </ligand>
</feature>
<keyword evidence="3" id="KW-0820">tRNA-binding</keyword>
<evidence type="ECO:0000256" key="14">
    <source>
        <dbReference type="PIRSR" id="PIRSR006621-2"/>
    </source>
</evidence>
<feature type="active site" description="Proton donor" evidence="13">
    <location>
        <position position="118"/>
    </location>
</feature>
<dbReference type="AlphaFoldDB" id="A0A4D7CXH7"/>
<feature type="binding site" evidence="14">
    <location>
        <begin position="33"/>
        <end position="35"/>
    </location>
    <ligand>
        <name>FMN</name>
        <dbReference type="ChEBI" id="CHEBI:58210"/>
    </ligand>
</feature>
<comment type="function">
    <text evidence="2 12">Catalyzes the synthesis of 5,6-dihydrouridine (D), a modified base found in the D-loop of most tRNAs, via the reduction of the C5-C6 double bond in target uridines.</text>
</comment>
<evidence type="ECO:0000256" key="12">
    <source>
        <dbReference type="PIRNR" id="PIRNR006621"/>
    </source>
</evidence>
<dbReference type="EMBL" id="CP039712">
    <property type="protein sequence ID" value="QCI87117.1"/>
    <property type="molecule type" value="Genomic_DNA"/>
</dbReference>
<dbReference type="InterPro" id="IPR024036">
    <property type="entry name" value="tRNA-dHydroUridine_Synthase_C"/>
</dbReference>
<keyword evidence="5 12" id="KW-0288">FMN</keyword>
<evidence type="ECO:0000256" key="3">
    <source>
        <dbReference type="ARBA" id="ARBA00022555"/>
    </source>
</evidence>
<dbReference type="GO" id="GO:0017150">
    <property type="term" value="F:tRNA dihydrouridine synthase activity"/>
    <property type="evidence" value="ECO:0007669"/>
    <property type="project" value="InterPro"/>
</dbReference>
<dbReference type="Proteomes" id="UP000298615">
    <property type="component" value="Chromosome"/>
</dbReference>
<dbReference type="CDD" id="cd02801">
    <property type="entry name" value="DUS_like_FMN"/>
    <property type="match status" value="1"/>
</dbReference>
<keyword evidence="17" id="KW-1185">Reference proteome</keyword>
<dbReference type="Pfam" id="PF01207">
    <property type="entry name" value="Dus"/>
    <property type="match status" value="1"/>
</dbReference>
<comment type="cofactor">
    <cofactor evidence="1 12 14">
        <name>FMN</name>
        <dbReference type="ChEBI" id="CHEBI:58210"/>
    </cofactor>
</comment>
<dbReference type="OrthoDB" id="9764501at2"/>
<feature type="binding site" evidence="14">
    <location>
        <position position="87"/>
    </location>
    <ligand>
        <name>FMN</name>
        <dbReference type="ChEBI" id="CHEBI:58210"/>
    </ligand>
</feature>
<evidence type="ECO:0000259" key="15">
    <source>
        <dbReference type="Pfam" id="PF01207"/>
    </source>
</evidence>
<keyword evidence="7" id="KW-0521">NADP</keyword>
<dbReference type="InterPro" id="IPR035587">
    <property type="entry name" value="DUS-like_FMN-bd"/>
</dbReference>
<dbReference type="PANTHER" id="PTHR45846:SF1">
    <property type="entry name" value="TRNA-DIHYDROURIDINE(47) SYNTHASE [NAD(P)(+)]-LIKE"/>
    <property type="match status" value="1"/>
</dbReference>
<evidence type="ECO:0000256" key="9">
    <source>
        <dbReference type="ARBA" id="ARBA00023002"/>
    </source>
</evidence>
<organism evidence="16 17">
    <name type="scientific">Vagococcus zengguangii</name>
    <dbReference type="NCBI Taxonomy" id="2571750"/>
    <lineage>
        <taxon>Bacteria</taxon>
        <taxon>Bacillati</taxon>
        <taxon>Bacillota</taxon>
        <taxon>Bacilli</taxon>
        <taxon>Lactobacillales</taxon>
        <taxon>Enterococcaceae</taxon>
        <taxon>Vagococcus</taxon>
    </lineage>
</organism>
<protein>
    <recommendedName>
        <fullName evidence="12">tRNA-dihydrouridine synthase</fullName>
        <ecNumber evidence="12">1.3.1.-</ecNumber>
    </recommendedName>
</protein>
<dbReference type="InterPro" id="IPR004652">
    <property type="entry name" value="DusB-like"/>
</dbReference>
<dbReference type="Gene3D" id="1.10.1200.80">
    <property type="entry name" value="Putative flavin oxidoreducatase, domain 2"/>
    <property type="match status" value="1"/>
</dbReference>
<comment type="similarity">
    <text evidence="12">Belongs to the dus family.</text>
</comment>
<dbReference type="Gene3D" id="3.20.20.70">
    <property type="entry name" value="Aldolase class I"/>
    <property type="match status" value="1"/>
</dbReference>
<evidence type="ECO:0000256" key="11">
    <source>
        <dbReference type="ARBA" id="ARBA00048802"/>
    </source>
</evidence>
<gene>
    <name evidence="16" type="primary">dusB</name>
    <name evidence="16" type="ORF">FA707_09330</name>
</gene>
<evidence type="ECO:0000256" key="13">
    <source>
        <dbReference type="PIRSR" id="PIRSR006621-1"/>
    </source>
</evidence>
<dbReference type="InterPro" id="IPR013785">
    <property type="entry name" value="Aldolase_TIM"/>
</dbReference>
<dbReference type="PANTHER" id="PTHR45846">
    <property type="entry name" value="TRNA-DIHYDROURIDINE(47) SYNTHASE [NAD(P)(+)]-LIKE"/>
    <property type="match status" value="1"/>
</dbReference>
<reference evidence="16 17" key="1">
    <citation type="submission" date="2019-04" db="EMBL/GenBank/DDBJ databases">
        <title>Vagococcus sp. nov., isolated from faeces of yaks (Bos grunniens).</title>
        <authorList>
            <person name="Ge Y."/>
        </authorList>
    </citation>
    <scope>NUCLEOTIDE SEQUENCE [LARGE SCALE GENOMIC DNA]</scope>
    <source>
        <strain evidence="16 17">MN-17</strain>
    </source>
</reference>
<dbReference type="NCBIfam" id="TIGR00737">
    <property type="entry name" value="nifR3_yhdG"/>
    <property type="match status" value="1"/>
</dbReference>
<keyword evidence="4 12" id="KW-0285">Flavoprotein</keyword>
<sequence>MNWSLRLKGQNKGEPTLWKIGNVEIPNRVVVAPMAGISNSAFRLTVKEFGAGLVVCEMISDKGIHFKNKKTLDMLHIEEGEHPISIQIFGGQKETLVEAAQFVAENTKADIIDINMGCPVNKIIKAEAGARWLLDPNKVYEMVEAVSSAVDKPVTVKMRIGWDEDHLFAVENALAAEKAGASAIAMHGRTRVQMYEGKANWDILRQVNDALTIPFMGNGDVRTPEDAKRMLDEVGCDGVMIGRAALGNPWMIYLTEHYLRTGELLEEPGPREKITTAKLHLERLVKLKGAKLATLEFRQHAAYYLKSVPRSAKAKVAINRAETPEEMALILEEFMEKSEEIALRRS</sequence>
<keyword evidence="9 12" id="KW-0560">Oxidoreductase</keyword>
<evidence type="ECO:0000313" key="17">
    <source>
        <dbReference type="Proteomes" id="UP000298615"/>
    </source>
</evidence>
<proteinExistence type="inferred from homology"/>
<dbReference type="SUPFAM" id="SSF51395">
    <property type="entry name" value="FMN-linked oxidoreductases"/>
    <property type="match status" value="1"/>
</dbReference>
<evidence type="ECO:0000256" key="7">
    <source>
        <dbReference type="ARBA" id="ARBA00022857"/>
    </source>
</evidence>
<dbReference type="KEGG" id="vao:FA707_09330"/>
<dbReference type="EC" id="1.3.1.-" evidence="12"/>
<evidence type="ECO:0000313" key="16">
    <source>
        <dbReference type="EMBL" id="QCI87117.1"/>
    </source>
</evidence>
<comment type="catalytic activity">
    <reaction evidence="11">
        <text>a 5,6-dihydrouridine in tRNA + NAD(+) = a uridine in tRNA + NADH + H(+)</text>
        <dbReference type="Rhea" id="RHEA:54452"/>
        <dbReference type="Rhea" id="RHEA-COMP:13339"/>
        <dbReference type="Rhea" id="RHEA-COMP:13887"/>
        <dbReference type="ChEBI" id="CHEBI:15378"/>
        <dbReference type="ChEBI" id="CHEBI:57540"/>
        <dbReference type="ChEBI" id="CHEBI:57945"/>
        <dbReference type="ChEBI" id="CHEBI:65315"/>
        <dbReference type="ChEBI" id="CHEBI:74443"/>
    </reaction>
</comment>
<keyword evidence="6 12" id="KW-0819">tRNA processing</keyword>
<feature type="binding site" evidence="14">
    <location>
        <begin position="242"/>
        <end position="243"/>
    </location>
    <ligand>
        <name>FMN</name>
        <dbReference type="ChEBI" id="CHEBI:58210"/>
    </ligand>
</feature>
<accession>A0A4D7CXH7</accession>
<dbReference type="InterPro" id="IPR001269">
    <property type="entry name" value="DUS_fam"/>
</dbReference>
<dbReference type="InterPro" id="IPR018517">
    <property type="entry name" value="tRNA_hU_synthase_CS"/>
</dbReference>
<keyword evidence="8" id="KW-0694">RNA-binding</keyword>
<feature type="binding site" evidence="14">
    <location>
        <position position="187"/>
    </location>
    <ligand>
        <name>FMN</name>
        <dbReference type="ChEBI" id="CHEBI:58210"/>
    </ligand>
</feature>
<name>A0A4D7CXH7_9ENTE</name>